<comment type="caution">
    <text evidence="5">The sequence shown here is derived from an EMBL/GenBank/DDBJ whole genome shotgun (WGS) entry which is preliminary data.</text>
</comment>
<accession>A0A9N9U021</accession>
<dbReference type="InterPro" id="IPR029058">
    <property type="entry name" value="AB_hydrolase_fold"/>
</dbReference>
<sequence>MAAQIPQGKPQPLQHPLIGSLQGRYGKGAIQYLGVQYASLENRLAEPQVMEYPKRLNLDTRKHGPPVITPAGAADMEMSFIQQHLPKPELPPMSDTKGLNLNITVPIDGGENLPVMVYIHGGGFAFGSSAYPHYDQTKVVELSGIMDQRVVAVNLNYRLGIPGFLTSEELRWAGFKANRGLMDQKAALQWVKRYISGFGGDPQRVTVIGQSAGAGKQDTTIHNGNFPLI</sequence>
<keyword evidence="2 3" id="KW-0378">Hydrolase</keyword>
<evidence type="ECO:0000313" key="5">
    <source>
        <dbReference type="EMBL" id="CAG9975615.1"/>
    </source>
</evidence>
<evidence type="ECO:0000256" key="2">
    <source>
        <dbReference type="ARBA" id="ARBA00022801"/>
    </source>
</evidence>
<dbReference type="OrthoDB" id="408631at2759"/>
<evidence type="ECO:0000256" key="1">
    <source>
        <dbReference type="ARBA" id="ARBA00005964"/>
    </source>
</evidence>
<comment type="similarity">
    <text evidence="1 3">Belongs to the type-B carboxylesterase/lipase family.</text>
</comment>
<dbReference type="EMBL" id="CABFNO020001268">
    <property type="protein sequence ID" value="CAG9975615.1"/>
    <property type="molecule type" value="Genomic_DNA"/>
</dbReference>
<dbReference type="PANTHER" id="PTHR11559">
    <property type="entry name" value="CARBOXYLESTERASE"/>
    <property type="match status" value="1"/>
</dbReference>
<dbReference type="GO" id="GO:0016787">
    <property type="term" value="F:hydrolase activity"/>
    <property type="evidence" value="ECO:0007669"/>
    <property type="project" value="UniProtKB-KW"/>
</dbReference>
<dbReference type="EC" id="3.1.1.-" evidence="3"/>
<dbReference type="Pfam" id="PF00135">
    <property type="entry name" value="COesterase"/>
    <property type="match status" value="1"/>
</dbReference>
<dbReference type="InterPro" id="IPR019826">
    <property type="entry name" value="Carboxylesterase_B_AS"/>
</dbReference>
<keyword evidence="6" id="KW-1185">Reference proteome</keyword>
<proteinExistence type="inferred from homology"/>
<dbReference type="PROSITE" id="PS00122">
    <property type="entry name" value="CARBOXYLESTERASE_B_1"/>
    <property type="match status" value="1"/>
</dbReference>
<evidence type="ECO:0000313" key="6">
    <source>
        <dbReference type="Proteomes" id="UP000754883"/>
    </source>
</evidence>
<evidence type="ECO:0000256" key="3">
    <source>
        <dbReference type="RuleBase" id="RU361235"/>
    </source>
</evidence>
<name>A0A9N9U021_9HYPO</name>
<reference evidence="5 6" key="2">
    <citation type="submission" date="2021-10" db="EMBL/GenBank/DDBJ databases">
        <authorList>
            <person name="Piombo E."/>
        </authorList>
    </citation>
    <scope>NUCLEOTIDE SEQUENCE [LARGE SCALE GENOMIC DNA]</scope>
</reference>
<reference evidence="6" key="1">
    <citation type="submission" date="2019-06" db="EMBL/GenBank/DDBJ databases">
        <authorList>
            <person name="Broberg M."/>
        </authorList>
    </citation>
    <scope>NUCLEOTIDE SEQUENCE [LARGE SCALE GENOMIC DNA]</scope>
</reference>
<dbReference type="SUPFAM" id="SSF53474">
    <property type="entry name" value="alpha/beta-Hydrolases"/>
    <property type="match status" value="1"/>
</dbReference>
<dbReference type="Gene3D" id="3.40.50.1820">
    <property type="entry name" value="alpha/beta hydrolase"/>
    <property type="match status" value="1"/>
</dbReference>
<gene>
    <name evidence="5" type="ORF">CBYS24578_00013077</name>
</gene>
<dbReference type="AlphaFoldDB" id="A0A9N9U021"/>
<dbReference type="InterPro" id="IPR050309">
    <property type="entry name" value="Type-B_Carboxylest/Lipase"/>
</dbReference>
<dbReference type="InterPro" id="IPR002018">
    <property type="entry name" value="CarbesteraseB"/>
</dbReference>
<feature type="domain" description="Carboxylesterase type B" evidence="4">
    <location>
        <begin position="19"/>
        <end position="215"/>
    </location>
</feature>
<dbReference type="Proteomes" id="UP000754883">
    <property type="component" value="Unassembled WGS sequence"/>
</dbReference>
<organism evidence="5 6">
    <name type="scientific">Clonostachys byssicola</name>
    <dbReference type="NCBI Taxonomy" id="160290"/>
    <lineage>
        <taxon>Eukaryota</taxon>
        <taxon>Fungi</taxon>
        <taxon>Dikarya</taxon>
        <taxon>Ascomycota</taxon>
        <taxon>Pezizomycotina</taxon>
        <taxon>Sordariomycetes</taxon>
        <taxon>Hypocreomycetidae</taxon>
        <taxon>Hypocreales</taxon>
        <taxon>Bionectriaceae</taxon>
        <taxon>Clonostachys</taxon>
    </lineage>
</organism>
<evidence type="ECO:0000259" key="4">
    <source>
        <dbReference type="Pfam" id="PF00135"/>
    </source>
</evidence>
<protein>
    <recommendedName>
        <fullName evidence="3">Carboxylic ester hydrolase</fullName>
        <ecNumber evidence="3">3.1.1.-</ecNumber>
    </recommendedName>
</protein>